<evidence type="ECO:0008006" key="4">
    <source>
        <dbReference type="Google" id="ProtNLM"/>
    </source>
</evidence>
<dbReference type="RefSeq" id="WP_090916538.1">
    <property type="nucleotide sequence ID" value="NZ_JBAWSX010000012.1"/>
</dbReference>
<name>A0ABU8FKR7_9BACI</name>
<reference evidence="2 3" key="1">
    <citation type="submission" date="2024-01" db="EMBL/GenBank/DDBJ databases">
        <title>Seven novel Bacillus-like species.</title>
        <authorList>
            <person name="Liu G."/>
        </authorList>
    </citation>
    <scope>NUCLEOTIDE SEQUENCE [LARGE SCALE GENOMIC DNA]</scope>
    <source>
        <strain evidence="2 3">FJAT-51639</strain>
    </source>
</reference>
<keyword evidence="1" id="KW-0812">Transmembrane</keyword>
<dbReference type="EMBL" id="JBAWSX010000012">
    <property type="protein sequence ID" value="MEI4803288.1"/>
    <property type="molecule type" value="Genomic_DNA"/>
</dbReference>
<organism evidence="2 3">
    <name type="scientific">Bacillus bruguierae</name>
    <dbReference type="NCBI Taxonomy" id="3127667"/>
    <lineage>
        <taxon>Bacteria</taxon>
        <taxon>Bacillati</taxon>
        <taxon>Bacillota</taxon>
        <taxon>Bacilli</taxon>
        <taxon>Bacillales</taxon>
        <taxon>Bacillaceae</taxon>
        <taxon>Bacillus</taxon>
    </lineage>
</organism>
<comment type="caution">
    <text evidence="2">The sequence shown here is derived from an EMBL/GenBank/DDBJ whole genome shotgun (WGS) entry which is preliminary data.</text>
</comment>
<gene>
    <name evidence="2" type="ORF">WAZ07_18745</name>
</gene>
<feature type="transmembrane region" description="Helical" evidence="1">
    <location>
        <begin position="30"/>
        <end position="48"/>
    </location>
</feature>
<protein>
    <recommendedName>
        <fullName evidence="4">Group-specific protein</fullName>
    </recommendedName>
</protein>
<sequence>MLFFLIALIHFVIPALVGLTLYWYTPKHSVFYAVLSVLLTGMILVTYFRFPFLNWIPFVIAILYLILLPKIKK</sequence>
<feature type="transmembrane region" description="Helical" evidence="1">
    <location>
        <begin position="6"/>
        <end position="23"/>
    </location>
</feature>
<evidence type="ECO:0000313" key="3">
    <source>
        <dbReference type="Proteomes" id="UP001372526"/>
    </source>
</evidence>
<evidence type="ECO:0000256" key="1">
    <source>
        <dbReference type="SAM" id="Phobius"/>
    </source>
</evidence>
<proteinExistence type="predicted"/>
<accession>A0ABU8FKR7</accession>
<keyword evidence="1" id="KW-0472">Membrane</keyword>
<dbReference type="Proteomes" id="UP001372526">
    <property type="component" value="Unassembled WGS sequence"/>
</dbReference>
<evidence type="ECO:0000313" key="2">
    <source>
        <dbReference type="EMBL" id="MEI4803288.1"/>
    </source>
</evidence>
<feature type="transmembrane region" description="Helical" evidence="1">
    <location>
        <begin position="54"/>
        <end position="71"/>
    </location>
</feature>
<keyword evidence="1" id="KW-1133">Transmembrane helix</keyword>
<keyword evidence="3" id="KW-1185">Reference proteome</keyword>